<gene>
    <name evidence="1" type="ORF">SteCoe_25941</name>
</gene>
<proteinExistence type="predicted"/>
<keyword evidence="2" id="KW-1185">Reference proteome</keyword>
<evidence type="ECO:0000313" key="1">
    <source>
        <dbReference type="EMBL" id="OMJ75023.1"/>
    </source>
</evidence>
<accession>A0A1R2BE23</accession>
<protein>
    <submittedName>
        <fullName evidence="1">Uncharacterized protein</fullName>
    </submittedName>
</protein>
<name>A0A1R2BE23_9CILI</name>
<dbReference type="AlphaFoldDB" id="A0A1R2BE23"/>
<comment type="caution">
    <text evidence="1">The sequence shown here is derived from an EMBL/GenBank/DDBJ whole genome shotgun (WGS) entry which is preliminary data.</text>
</comment>
<organism evidence="1 2">
    <name type="scientific">Stentor coeruleus</name>
    <dbReference type="NCBI Taxonomy" id="5963"/>
    <lineage>
        <taxon>Eukaryota</taxon>
        <taxon>Sar</taxon>
        <taxon>Alveolata</taxon>
        <taxon>Ciliophora</taxon>
        <taxon>Postciliodesmatophora</taxon>
        <taxon>Heterotrichea</taxon>
        <taxon>Heterotrichida</taxon>
        <taxon>Stentoridae</taxon>
        <taxon>Stentor</taxon>
    </lineage>
</organism>
<evidence type="ECO:0000313" key="2">
    <source>
        <dbReference type="Proteomes" id="UP000187209"/>
    </source>
</evidence>
<dbReference type="Proteomes" id="UP000187209">
    <property type="component" value="Unassembled WGS sequence"/>
</dbReference>
<sequence>MENIHTKVGSSYTYQPLKDEIDTITNIQSRIGSLNFEDLVFYSSWYGKQLRISKQSNELHDLIWQRVKDLTISETLNIEELIIIAKNMLKNPKSPKYFDLIINHLINHPTKYLNMEQVATIIDLGFNKGNSLNKSILFQALELLEKRISQSYNGNKLLNVLEICSDVNHLSPNSINCIKKISLLFENKVDVISDDDYLKVFKIYNKSDCINKSFLSVSFKFLNMIYTEQTQGLPIKYLFRIVECLSGIIRRRSLYISHFIRSALLNDIAEKITIEDLKDENYGKILESILHINTNVSSKILEVFKKKFEEETIVDHSYVLCYHGLVHSGYYTNIPPFKIINLNHWSDMPIIEILKIFNTAYNSKLELSAKLVVLLQEETMKVLHSFLSTELLSNALEFINAVENIELFKKPLTYINRNIEFCLNLLVKNHKNLNITCIVSSLLKLYTFCPDITKSYLIEMSKMYSGNELIKVIFIRNGYSLKALSILLEICEGKVPEESIYPIFGHIYEDSLQMDVQSLAKFINKLDGKVYEEENFECNAQTFFNFLRNKNLSSYFSPFTTNIIHYLENLNDEKLAEPKALKICRFIAMCEAVTPNLATKVLDIHINKFIKDHESFLYLCQYHSDPNFMWKIYKRVIPEYVSVFQMIDMKNLCSRINAFSQTPFKNEEINEQFLESYMDKIRKWHPLYIEELFYIMENIHYNSKVMNYNVIEKFINSVGERIICDDCGLNLINAIRGIKAFCKFPYKGSMVFQKLFSDIGRLYLKFNEDQKVEIIQALGDRGFCNKEVFKIVIKDLIKKYEFKESIINSLAAVCDVNLHNEPFVPVLYEQVDSIIKSRQKMINHSLVIKSAYSLAHNNASIDKLESLMNMQVKAKDRTKLFFRKTLIMLYYFENYGISSIYSSDKIYYQKFIDHFALYGIKKQDLKSLEISLKNVGIEALSMVDYKGMHVPLFVPKSNTVIIPKSISVTTYDEKDLRGEFNLLIKILKKAGAAVHLISPNPEPKELQELSEFISRY</sequence>
<reference evidence="1 2" key="1">
    <citation type="submission" date="2016-11" db="EMBL/GenBank/DDBJ databases">
        <title>The macronuclear genome of Stentor coeruleus: a giant cell with tiny introns.</title>
        <authorList>
            <person name="Slabodnick M."/>
            <person name="Ruby J.G."/>
            <person name="Reiff S.B."/>
            <person name="Swart E.C."/>
            <person name="Gosai S."/>
            <person name="Prabakaran S."/>
            <person name="Witkowska E."/>
            <person name="Larue G.E."/>
            <person name="Fisher S."/>
            <person name="Freeman R.M."/>
            <person name="Gunawardena J."/>
            <person name="Chu W."/>
            <person name="Stover N.A."/>
            <person name="Gregory B.D."/>
            <person name="Nowacki M."/>
            <person name="Derisi J."/>
            <person name="Roy S.W."/>
            <person name="Marshall W.F."/>
            <person name="Sood P."/>
        </authorList>
    </citation>
    <scope>NUCLEOTIDE SEQUENCE [LARGE SCALE GENOMIC DNA]</scope>
    <source>
        <strain evidence="1">WM001</strain>
    </source>
</reference>
<dbReference type="EMBL" id="MPUH01000715">
    <property type="protein sequence ID" value="OMJ75023.1"/>
    <property type="molecule type" value="Genomic_DNA"/>
</dbReference>